<proteinExistence type="predicted"/>
<organism evidence="3 4">
    <name type="scientific">Saccharothrix variisporea</name>
    <dbReference type="NCBI Taxonomy" id="543527"/>
    <lineage>
        <taxon>Bacteria</taxon>
        <taxon>Bacillati</taxon>
        <taxon>Actinomycetota</taxon>
        <taxon>Actinomycetes</taxon>
        <taxon>Pseudonocardiales</taxon>
        <taxon>Pseudonocardiaceae</taxon>
        <taxon>Saccharothrix</taxon>
    </lineage>
</organism>
<keyword evidence="4" id="KW-1185">Reference proteome</keyword>
<feature type="chain" id="PRO_5019854015" evidence="2">
    <location>
        <begin position="37"/>
        <end position="214"/>
    </location>
</feature>
<name>A0A495X021_9PSEU</name>
<dbReference type="EMBL" id="RBXR01000001">
    <property type="protein sequence ID" value="RKT67009.1"/>
    <property type="molecule type" value="Genomic_DNA"/>
</dbReference>
<feature type="region of interest" description="Disordered" evidence="1">
    <location>
        <begin position="40"/>
        <end position="65"/>
    </location>
</feature>
<evidence type="ECO:0000313" key="4">
    <source>
        <dbReference type="Proteomes" id="UP000272729"/>
    </source>
</evidence>
<protein>
    <submittedName>
        <fullName evidence="3">Uncharacterized protein</fullName>
    </submittedName>
</protein>
<dbReference type="PROSITE" id="PS51257">
    <property type="entry name" value="PROKAR_LIPOPROTEIN"/>
    <property type="match status" value="1"/>
</dbReference>
<evidence type="ECO:0000256" key="1">
    <source>
        <dbReference type="SAM" id="MobiDB-lite"/>
    </source>
</evidence>
<dbReference type="AlphaFoldDB" id="A0A495X021"/>
<dbReference type="OrthoDB" id="3682472at2"/>
<gene>
    <name evidence="3" type="ORF">DFJ66_0177</name>
</gene>
<comment type="caution">
    <text evidence="3">The sequence shown here is derived from an EMBL/GenBank/DDBJ whole genome shotgun (WGS) entry which is preliminary data.</text>
</comment>
<dbReference type="Proteomes" id="UP000272729">
    <property type="component" value="Unassembled WGS sequence"/>
</dbReference>
<evidence type="ECO:0000256" key="2">
    <source>
        <dbReference type="SAM" id="SignalP"/>
    </source>
</evidence>
<feature type="signal peptide" evidence="2">
    <location>
        <begin position="1"/>
        <end position="36"/>
    </location>
</feature>
<sequence length="214" mass="23207">MSDSPRPPGRPAVVVLFSVAACALLGASALTAVALADGGPAGRDPVAVGERPSPTPRTSSSRAPGLPMCVVGTWRTVEDSLMLKFYSDADRIPFSGGGRRYEFRPDGTATEYQENWTMTGNYEGNELRLVGNGSTDFTWKADDRQITYLARTKTTVKYDSYDQRGLIGTTPQEVKADLNEVDEYTCQGNQFTEQNAANGYRSVWVRIDGAGVYG</sequence>
<dbReference type="RefSeq" id="WP_121216993.1">
    <property type="nucleotide sequence ID" value="NZ_JBIUBA010000032.1"/>
</dbReference>
<evidence type="ECO:0000313" key="3">
    <source>
        <dbReference type="EMBL" id="RKT67009.1"/>
    </source>
</evidence>
<accession>A0A495X021</accession>
<reference evidence="3 4" key="1">
    <citation type="submission" date="2018-10" db="EMBL/GenBank/DDBJ databases">
        <title>Sequencing the genomes of 1000 actinobacteria strains.</title>
        <authorList>
            <person name="Klenk H.-P."/>
        </authorList>
    </citation>
    <scope>NUCLEOTIDE SEQUENCE [LARGE SCALE GENOMIC DNA]</scope>
    <source>
        <strain evidence="3 4">DSM 43911</strain>
    </source>
</reference>
<keyword evidence="2" id="KW-0732">Signal</keyword>